<reference evidence="1" key="1">
    <citation type="submission" date="2021-06" db="EMBL/GenBank/DDBJ databases">
        <title>Parelaphostrongylus tenuis whole genome reference sequence.</title>
        <authorList>
            <person name="Garwood T.J."/>
            <person name="Larsen P.A."/>
            <person name="Fountain-Jones N.M."/>
            <person name="Garbe J.R."/>
            <person name="Macchietto M.G."/>
            <person name="Kania S.A."/>
            <person name="Gerhold R.W."/>
            <person name="Richards J.E."/>
            <person name="Wolf T.M."/>
        </authorList>
    </citation>
    <scope>NUCLEOTIDE SEQUENCE</scope>
    <source>
        <strain evidence="1">MNPRO001-30</strain>
        <tissue evidence="1">Meninges</tissue>
    </source>
</reference>
<proteinExistence type="predicted"/>
<evidence type="ECO:0000313" key="2">
    <source>
        <dbReference type="Proteomes" id="UP001196413"/>
    </source>
</evidence>
<protein>
    <submittedName>
        <fullName evidence="1">Uncharacterized protein</fullName>
    </submittedName>
</protein>
<sequence>MEASAKGTLSKTYTVADIKGAKKRSGSLVIALRFDTAKCWINFAGMNKPFISLGTENWHQTRLGTASSLQSTKDGAPACIEDLIELKYDCLQISRRIVHLAFYGVHAEQRKFLVNMRTHTQHP</sequence>
<comment type="caution">
    <text evidence="1">The sequence shown here is derived from an EMBL/GenBank/DDBJ whole genome shotgun (WGS) entry which is preliminary data.</text>
</comment>
<accession>A0AAD5LSM3</accession>
<dbReference type="Proteomes" id="UP001196413">
    <property type="component" value="Unassembled WGS sequence"/>
</dbReference>
<gene>
    <name evidence="1" type="ORF">KIN20_000514</name>
</gene>
<evidence type="ECO:0000313" key="1">
    <source>
        <dbReference type="EMBL" id="KAJ1345885.1"/>
    </source>
</evidence>
<dbReference type="AlphaFoldDB" id="A0AAD5LSM3"/>
<organism evidence="1 2">
    <name type="scientific">Parelaphostrongylus tenuis</name>
    <name type="common">Meningeal worm</name>
    <dbReference type="NCBI Taxonomy" id="148309"/>
    <lineage>
        <taxon>Eukaryota</taxon>
        <taxon>Metazoa</taxon>
        <taxon>Ecdysozoa</taxon>
        <taxon>Nematoda</taxon>
        <taxon>Chromadorea</taxon>
        <taxon>Rhabditida</taxon>
        <taxon>Rhabditina</taxon>
        <taxon>Rhabditomorpha</taxon>
        <taxon>Strongyloidea</taxon>
        <taxon>Metastrongylidae</taxon>
        <taxon>Parelaphostrongylus</taxon>
    </lineage>
</organism>
<dbReference type="EMBL" id="JAHQIW010000079">
    <property type="protein sequence ID" value="KAJ1345885.1"/>
    <property type="molecule type" value="Genomic_DNA"/>
</dbReference>
<keyword evidence="2" id="KW-1185">Reference proteome</keyword>
<name>A0AAD5LSM3_PARTN</name>